<accession>G7VDN2</accession>
<dbReference type="STRING" id="1104324.P186_2627"/>
<evidence type="ECO:0000313" key="2">
    <source>
        <dbReference type="EMBL" id="AET34011.1"/>
    </source>
</evidence>
<evidence type="ECO:0000313" key="3">
    <source>
        <dbReference type="Proteomes" id="UP000005867"/>
    </source>
</evidence>
<dbReference type="AlphaFoldDB" id="G7VDN2"/>
<dbReference type="PANTHER" id="PTHR43255">
    <property type="entry name" value="IRON-SULFUR-BINDING OXIDOREDUCTASE FADF-RELATED-RELATED"/>
    <property type="match status" value="1"/>
</dbReference>
<reference evidence="2 3" key="1">
    <citation type="journal article" date="2012" name="J. Bacteriol.">
        <title>Complete genome sequence of strain 1860, a crenarchaeon of the genus pyrobaculum able to grow with various electron acceptors.</title>
        <authorList>
            <person name="Mardanov A.V."/>
            <person name="Gumerov V.M."/>
            <person name="Slobodkina G.B."/>
            <person name="Beletsky A.V."/>
            <person name="Bonch-Osmolovskaya E.A."/>
            <person name="Ravin N.V."/>
            <person name="Skryabin K.G."/>
        </authorList>
    </citation>
    <scope>NUCLEOTIDE SEQUENCE [LARGE SCALE GENOMIC DNA]</scope>
    <source>
        <strain evidence="2 3">1860</strain>
    </source>
</reference>
<keyword evidence="3" id="KW-1185">Reference proteome</keyword>
<protein>
    <recommendedName>
        <fullName evidence="1">Cysteine-rich domain-containing protein</fullName>
    </recommendedName>
</protein>
<dbReference type="GO" id="GO:0005886">
    <property type="term" value="C:plasma membrane"/>
    <property type="evidence" value="ECO:0007669"/>
    <property type="project" value="TreeGrafter"/>
</dbReference>
<evidence type="ECO:0000259" key="1">
    <source>
        <dbReference type="Pfam" id="PF02754"/>
    </source>
</evidence>
<gene>
    <name evidence="2" type="ORF">P186_2627</name>
</gene>
<dbReference type="PANTHER" id="PTHR43255:SF2">
    <property type="entry name" value="HETERODISULFIDE REDUCTASE RELATED PROTEIN"/>
    <property type="match status" value="1"/>
</dbReference>
<sequence>MYHLAPVIEKAVENLEKFGVTRGGLRSRLAGVVARAAGQLLVRPDESEIQRADEVVKKIYGLLKRRGVRIRLLEREVYSGALLYELGLEKDFAEYAQRVARFFKEAGVREIVTVDPHTHYILEKVYPRYVPDFDFKVLSYMDLIDSGGVAVKNFAIHDSCLYARFLGRYDVVRKILSAGEPVEHPYYTGRDTSGCCGGPIESLFPDVARKVAQIRVRDLAKLSRDVVVQCPICYVNLKRASNGEVRLYYLPEVLL</sequence>
<dbReference type="Proteomes" id="UP000005867">
    <property type="component" value="Chromosome"/>
</dbReference>
<dbReference type="EMBL" id="CP003098">
    <property type="protein sequence ID" value="AET34011.1"/>
    <property type="molecule type" value="Genomic_DNA"/>
</dbReference>
<dbReference type="GO" id="GO:0016491">
    <property type="term" value="F:oxidoreductase activity"/>
    <property type="evidence" value="ECO:0007669"/>
    <property type="project" value="UniProtKB-ARBA"/>
</dbReference>
<feature type="domain" description="Cysteine-rich" evidence="1">
    <location>
        <begin position="155"/>
        <end position="238"/>
    </location>
</feature>
<dbReference type="BioCyc" id="PSP1104324:GJSN-2571-MONOMER"/>
<dbReference type="KEGG" id="pyr:P186_2627"/>
<dbReference type="Pfam" id="PF02754">
    <property type="entry name" value="CCG"/>
    <property type="match status" value="1"/>
</dbReference>
<dbReference type="InterPro" id="IPR004017">
    <property type="entry name" value="Cys_rich_dom"/>
</dbReference>
<dbReference type="InterPro" id="IPR051460">
    <property type="entry name" value="HdrC_iron-sulfur_subunit"/>
</dbReference>
<dbReference type="eggNOG" id="arCOG00332">
    <property type="taxonomic scope" value="Archaea"/>
</dbReference>
<dbReference type="HOGENOM" id="CLU_023081_2_1_2"/>
<name>G7VDN2_9CREN</name>
<proteinExistence type="predicted"/>
<organism evidence="2 3">
    <name type="scientific">Pyrobaculum ferrireducens</name>
    <dbReference type="NCBI Taxonomy" id="1104324"/>
    <lineage>
        <taxon>Archaea</taxon>
        <taxon>Thermoproteota</taxon>
        <taxon>Thermoprotei</taxon>
        <taxon>Thermoproteales</taxon>
        <taxon>Thermoproteaceae</taxon>
        <taxon>Pyrobaculum</taxon>
    </lineage>
</organism>